<evidence type="ECO:0000313" key="2">
    <source>
        <dbReference type="EMBL" id="ACI62916.1"/>
    </source>
</evidence>
<dbReference type="SUPFAM" id="SSF75011">
    <property type="entry name" value="3-carboxy-cis,cis-mucoante lactonizing enzyme"/>
    <property type="match status" value="1"/>
</dbReference>
<dbReference type="InterPro" id="IPR051200">
    <property type="entry name" value="Host-pathogen_enzymatic-act"/>
</dbReference>
<accession>B7SUV4</accession>
<dbReference type="GO" id="GO:0016788">
    <property type="term" value="F:hydrolase activity, acting on ester bonds"/>
    <property type="evidence" value="ECO:0007669"/>
    <property type="project" value="InterPro"/>
</dbReference>
<dbReference type="PANTHER" id="PTHR47197">
    <property type="entry name" value="PROTEIN NIRF"/>
    <property type="match status" value="1"/>
</dbReference>
<dbReference type="PANTHER" id="PTHR47197:SF3">
    <property type="entry name" value="DIHYDRO-HEME D1 DEHYDROGENASE"/>
    <property type="match status" value="1"/>
</dbReference>
<name>B7SUV4_ACITH</name>
<organism evidence="2">
    <name type="scientific">Acidithiobacillus thiooxidans</name>
    <name type="common">Thiobacillus thiooxidans</name>
    <dbReference type="NCBI Taxonomy" id="930"/>
    <lineage>
        <taxon>Bacteria</taxon>
        <taxon>Pseudomonadati</taxon>
        <taxon>Pseudomonadota</taxon>
        <taxon>Acidithiobacillia</taxon>
        <taxon>Acidithiobacillales</taxon>
        <taxon>Acidithiobacillaceae</taxon>
        <taxon>Acidithiobacillus</taxon>
    </lineage>
</organism>
<dbReference type="InterPro" id="IPR007312">
    <property type="entry name" value="Phosphoesterase"/>
</dbReference>
<proteinExistence type="predicted"/>
<dbReference type="Gene3D" id="3.40.720.10">
    <property type="entry name" value="Alkaline Phosphatase, subunit A"/>
    <property type="match status" value="1"/>
</dbReference>
<sequence length="1038" mass="114260">MHILHGDSHMNVVKHNLTHSQPWLSAHSGVMISDTMKQIPMQRSSLLRSILRALYWQRSPQATQEHSQAYNSLKRVPRNFVRMSVICSIFAGLLYNLPSALANPLDRQVLSAVQLDAQNKANYTAILPTGRSATPVGTINGTPNFPTMVAAYGDDVAVLANGATPFQTITFYDGKTLQRIDRLAAFSKFAPAQAMAFATPGGSGIAINPQHAGAAGVVYVPEEDASLKTAQAKASLAAESNPKVISTSVLSHSDFFQGLAAGPDGTFYATGGNSDQVVALRNIQGKITVIHQYSLQWQAFPKDQYPYQYQGNHQKKYLFYPDSVVVGPENKHLYVTGMLANSLARINIATGKTEYVNVGAYPFAVTLADSGQHLVVSDWAGNGVVVLNRQSMQVLGEIPTGPAVGSSTVAAGVHPTAMVAVPNSPNVFVADANIDKVVEVDTKNLRPLQVIDDSPYPDAPPGSYPDGLAVADGRLYVANAGNNDVAVYDIHTGKRLGLIPTAWYPTSLSIANDALYISCAKGLGSGPNLQSQWIGNMMHGVIQKVALKDIPAHLAEWTETALHNDGFTLEQRNVRNKENVETTAYLRKHIHYVVFILRENKTFDEDLGDYKPAGKWADPHFDLYNQKELPNLYNLAGHYALLANFMADGEVTAQGHQWTDGASDSDVVQRLWPEYYSNRGLLWNAGPGGTSSLKPKAAGAHNPYVIYQPLGDHTNPWISYPEKLYLFNDLLQHHVSFEDFGENVTRRRDGVIRAGLLQHMDVRYPYWNRMILDTDREKLAEQWLKSHPGAKFPHFIYIWLPDDHTAGLSPCYYTPDYYVANNDYATAKFIHYLSTTPQWKHMAIFLSEDDAQSGADHINGHRTLALVISPWVRKGMLNTQLDSQVNIVKTIEATLDLPPMSQWDANASVIGDIWTDHPDFAPTPAVLPIQVPVSFNAGKCSNRTLLRREAGATGHILTAKWLKAHTDPHGQHLAPVSTESAYTPTSLLKVSGPEQLKQEWIASKGVKSYEHFMAYLHHYAQVHGTTIASYEANEGKLH</sequence>
<evidence type="ECO:0000256" key="1">
    <source>
        <dbReference type="ARBA" id="ARBA00022801"/>
    </source>
</evidence>
<protein>
    <submittedName>
        <fullName evidence="2">Cell surface antigen SLP4</fullName>
    </submittedName>
</protein>
<dbReference type="InterPro" id="IPR017850">
    <property type="entry name" value="Alkaline_phosphatase_core_sf"/>
</dbReference>
<dbReference type="Pfam" id="PF04185">
    <property type="entry name" value="Phosphoesterase"/>
    <property type="match status" value="1"/>
</dbReference>
<dbReference type="AlphaFoldDB" id="B7SUV4"/>
<reference evidence="2" key="1">
    <citation type="submission" date="2008-05" db="EMBL/GenBank/DDBJ databases">
        <title>Microbial iron management mechanisms in extremely acidic environments: comparative genomics evidence for diversity and versatility.</title>
        <authorList>
            <person name="Osorio H.M."/>
            <person name="Martinez V."/>
            <person name="Nieto P.A."/>
            <person name="Holmes D.S."/>
            <person name="Quatrini R."/>
        </authorList>
    </citation>
    <scope>NUCLEOTIDE SEQUENCE</scope>
</reference>
<dbReference type="Gene3D" id="2.130.10.10">
    <property type="entry name" value="YVTN repeat-like/Quinoprotein amine dehydrogenase"/>
    <property type="match status" value="2"/>
</dbReference>
<dbReference type="EMBL" id="EU746979">
    <property type="protein sequence ID" value="ACI62916.1"/>
    <property type="molecule type" value="Genomic_DNA"/>
</dbReference>
<keyword evidence="1" id="KW-0378">Hydrolase</keyword>
<dbReference type="InterPro" id="IPR015943">
    <property type="entry name" value="WD40/YVTN_repeat-like_dom_sf"/>
</dbReference>